<dbReference type="EMBL" id="JBBWUH010000012">
    <property type="protein sequence ID" value="KAK8153721.1"/>
    <property type="molecule type" value="Genomic_DNA"/>
</dbReference>
<proteinExistence type="predicted"/>
<comment type="caution">
    <text evidence="1">The sequence shown here is derived from an EMBL/GenBank/DDBJ whole genome shotgun (WGS) entry which is preliminary data.</text>
</comment>
<protein>
    <submittedName>
        <fullName evidence="1">Uncharacterized protein</fullName>
    </submittedName>
</protein>
<gene>
    <name evidence="1" type="ORF">IWX90DRAFT_444992</name>
</gene>
<accession>A0ABR1XGK9</accession>
<evidence type="ECO:0000313" key="1">
    <source>
        <dbReference type="EMBL" id="KAK8153721.1"/>
    </source>
</evidence>
<sequence length="459" mass="52956">MKFESLTDLVNLAEHPKLGRRIQSLRILPFLQDYTEVFQFGSIEAEHRSNRTMKKSNYDQKQWSHIIESIDKLGKTIRTTHDNDQHMRDLELAPTLLERALSRFGGLRNIEFGYNTDKNWKMAELWEAAKMQEMAPMAKYSSIFTHMNGGYPEEWAAHQSDGLDVVIDAITKSKVSLSSLRLEDGSLQLESVMMRTPSKAPVLRECLQRLGSLHLSFGTMHADYAHYDDGPSIKHVLEPLSAVPRTLEELEISYEMNPRYMFDWYDTIERIAFVAPLCNELFSKIRFPQLERLSIKCTSETTTGVAQLISRHAGSLKAVEFDHTVPRKGHPNYEIWTSEMGNSDLQFVHAEWSKILEACLQCDNLVNVDIYTQSNIYPETKHEVTEVTEVTDLVSPHRLSGHHLLSEGVKSHGHLSYRRKEKYHKLSTEGDLEPRAKYLKRMLEQHLYEWRAAELVHGV</sequence>
<evidence type="ECO:0000313" key="2">
    <source>
        <dbReference type="Proteomes" id="UP001456524"/>
    </source>
</evidence>
<organism evidence="1 2">
    <name type="scientific">Phyllosticta citrichinensis</name>
    <dbReference type="NCBI Taxonomy" id="1130410"/>
    <lineage>
        <taxon>Eukaryota</taxon>
        <taxon>Fungi</taxon>
        <taxon>Dikarya</taxon>
        <taxon>Ascomycota</taxon>
        <taxon>Pezizomycotina</taxon>
        <taxon>Dothideomycetes</taxon>
        <taxon>Dothideomycetes incertae sedis</taxon>
        <taxon>Botryosphaeriales</taxon>
        <taxon>Phyllostictaceae</taxon>
        <taxon>Phyllosticta</taxon>
    </lineage>
</organism>
<keyword evidence="2" id="KW-1185">Reference proteome</keyword>
<name>A0ABR1XGK9_9PEZI</name>
<reference evidence="1 2" key="1">
    <citation type="journal article" date="2022" name="G3 (Bethesda)">
        <title>Enemy or ally: a genomic approach to elucidate the lifestyle of Phyllosticta citrichinaensis.</title>
        <authorList>
            <person name="Buijs V.A."/>
            <person name="Groenewald J.Z."/>
            <person name="Haridas S."/>
            <person name="LaButti K.M."/>
            <person name="Lipzen A."/>
            <person name="Martin F.M."/>
            <person name="Barry K."/>
            <person name="Grigoriev I.V."/>
            <person name="Crous P.W."/>
            <person name="Seidl M.F."/>
        </authorList>
    </citation>
    <scope>NUCLEOTIDE SEQUENCE [LARGE SCALE GENOMIC DNA]</scope>
    <source>
        <strain evidence="1 2">CBS 129764</strain>
    </source>
</reference>
<dbReference type="Proteomes" id="UP001456524">
    <property type="component" value="Unassembled WGS sequence"/>
</dbReference>